<dbReference type="InterPro" id="IPR036589">
    <property type="entry name" value="HCY_dom_sf"/>
</dbReference>
<dbReference type="Gene3D" id="3.20.20.330">
    <property type="entry name" value="Homocysteine-binding-like domain"/>
    <property type="match status" value="1"/>
</dbReference>
<evidence type="ECO:0000259" key="6">
    <source>
        <dbReference type="PROSITE" id="PS50970"/>
    </source>
</evidence>
<keyword evidence="8" id="KW-1185">Reference proteome</keyword>
<dbReference type="UniPathway" id="UPA00051">
    <property type="reaction ID" value="UER00083"/>
</dbReference>
<evidence type="ECO:0000256" key="4">
    <source>
        <dbReference type="PIRSR" id="PIRSR037505-2"/>
    </source>
</evidence>
<comment type="caution">
    <text evidence="7">The sequence shown here is derived from an EMBL/GenBank/DDBJ whole genome shotgun (WGS) entry which is preliminary data.</text>
</comment>
<comment type="cofactor">
    <cofactor evidence="4">
        <name>Zn(2+)</name>
        <dbReference type="ChEBI" id="CHEBI:29105"/>
    </cofactor>
    <text evidence="4">Binds 1 zinc ion per subunit.</text>
</comment>
<evidence type="ECO:0000313" key="7">
    <source>
        <dbReference type="EMBL" id="KAF6035261.1"/>
    </source>
</evidence>
<feature type="binding site" evidence="4 5">
    <location>
        <position position="300"/>
    </location>
    <ligand>
        <name>Zn(2+)</name>
        <dbReference type="ChEBI" id="CHEBI:29105"/>
    </ligand>
</feature>
<keyword evidence="4 5" id="KW-0862">Zinc</keyword>
<dbReference type="OrthoDB" id="261426at2759"/>
<dbReference type="AlphaFoldDB" id="A0A7J7KBQ0"/>
<accession>A0A7J7KBQ0</accession>
<evidence type="ECO:0000256" key="1">
    <source>
        <dbReference type="ARBA" id="ARBA00022603"/>
    </source>
</evidence>
<dbReference type="InterPro" id="IPR003726">
    <property type="entry name" value="HCY_dom"/>
</dbReference>
<dbReference type="GO" id="GO:0032259">
    <property type="term" value="P:methylation"/>
    <property type="evidence" value="ECO:0007669"/>
    <property type="project" value="UniProtKB-KW"/>
</dbReference>
<dbReference type="SUPFAM" id="SSF82282">
    <property type="entry name" value="Homocysteine S-methyltransferase"/>
    <property type="match status" value="1"/>
</dbReference>
<evidence type="ECO:0000256" key="3">
    <source>
        <dbReference type="ARBA" id="ARBA00034478"/>
    </source>
</evidence>
<keyword evidence="1 5" id="KW-0489">Methyltransferase</keyword>
<dbReference type="Proteomes" id="UP000593567">
    <property type="component" value="Unassembled WGS sequence"/>
</dbReference>
<feature type="binding site" evidence="4 5">
    <location>
        <position position="299"/>
    </location>
    <ligand>
        <name>Zn(2+)</name>
        <dbReference type="ChEBI" id="CHEBI:29105"/>
    </ligand>
</feature>
<dbReference type="GO" id="GO:0008270">
    <property type="term" value="F:zinc ion binding"/>
    <property type="evidence" value="ECO:0007669"/>
    <property type="project" value="InterPro"/>
</dbReference>
<dbReference type="PIRSF" id="PIRSF037505">
    <property type="entry name" value="Betaine_HMT"/>
    <property type="match status" value="1"/>
</dbReference>
<name>A0A7J7KBQ0_BUGNE</name>
<evidence type="ECO:0000256" key="5">
    <source>
        <dbReference type="PROSITE-ProRule" id="PRU00333"/>
    </source>
</evidence>
<dbReference type="GO" id="GO:0009086">
    <property type="term" value="P:methionine biosynthetic process"/>
    <property type="evidence" value="ECO:0007669"/>
    <property type="project" value="InterPro"/>
</dbReference>
<dbReference type="PANTHER" id="PTHR11103">
    <property type="entry name" value="SLR1189 PROTEIN"/>
    <property type="match status" value="1"/>
</dbReference>
<evidence type="ECO:0000256" key="2">
    <source>
        <dbReference type="ARBA" id="ARBA00022679"/>
    </source>
</evidence>
<keyword evidence="2 5" id="KW-0808">Transferase</keyword>
<dbReference type="InterPro" id="IPR017226">
    <property type="entry name" value="BHMT-like"/>
</dbReference>
<dbReference type="PROSITE" id="PS50970">
    <property type="entry name" value="HCY"/>
    <property type="match status" value="1"/>
</dbReference>
<feature type="domain" description="Hcy-binding" evidence="6">
    <location>
        <begin position="7"/>
        <end position="314"/>
    </location>
</feature>
<dbReference type="EMBL" id="VXIV02000906">
    <property type="protein sequence ID" value="KAF6035261.1"/>
    <property type="molecule type" value="Genomic_DNA"/>
</dbReference>
<feature type="binding site" evidence="4 5">
    <location>
        <position position="216"/>
    </location>
    <ligand>
        <name>Zn(2+)</name>
        <dbReference type="ChEBI" id="CHEBI:29105"/>
    </ligand>
</feature>
<sequence length="353" mass="39655">MSNRRVKGLKERISSGEVVITGEGYLMELCRRGYNQNGSFIPTAVLDHPDRVEDFTRELVHAGVDVCSAFLYYANKEKMVKSGRKAEESELLIRRALEIAKKVSIETGTLFTAGLAKTTQYEPDDEEAHKSCEHEYREQMKLCAEYGVDYVAIETLWDYGEAVIALKVAKEFGLEAVITLAPNSIRDPPLTFDDYELSVALQNLLDDGAACVGVNCVRGPKTMIPLIKRLRQEVKGPLACVAIGYKTTEEQPTWYRLRNPDTGEQSFPDDISGHCLSDSEVAWYAEEMKKLDLAYIGFCCGNSASYTRILAMAYGRQPPAAQYASTYVTQEESAHGYKGERYDRKLREFLGRK</sequence>
<protein>
    <recommendedName>
        <fullName evidence="6">Hcy-binding domain-containing protein</fullName>
    </recommendedName>
</protein>
<reference evidence="7" key="1">
    <citation type="submission" date="2020-06" db="EMBL/GenBank/DDBJ databases">
        <title>Draft genome of Bugula neritina, a colonial animal packing powerful symbionts and potential medicines.</title>
        <authorList>
            <person name="Rayko M."/>
        </authorList>
    </citation>
    <scope>NUCLEOTIDE SEQUENCE [LARGE SCALE GENOMIC DNA]</scope>
    <source>
        <strain evidence="7">Kwan_BN1</strain>
    </source>
</reference>
<evidence type="ECO:0000313" key="8">
    <source>
        <dbReference type="Proteomes" id="UP000593567"/>
    </source>
</evidence>
<proteinExistence type="predicted"/>
<dbReference type="PANTHER" id="PTHR11103:SF18">
    <property type="entry name" value="SLR1189 PROTEIN"/>
    <property type="match status" value="1"/>
</dbReference>
<gene>
    <name evidence="7" type="ORF">EB796_006429</name>
</gene>
<keyword evidence="4 5" id="KW-0479">Metal-binding</keyword>
<dbReference type="Pfam" id="PF02574">
    <property type="entry name" value="S-methyl_trans"/>
    <property type="match status" value="1"/>
</dbReference>
<organism evidence="7 8">
    <name type="scientific">Bugula neritina</name>
    <name type="common">Brown bryozoan</name>
    <name type="synonym">Sertularia neritina</name>
    <dbReference type="NCBI Taxonomy" id="10212"/>
    <lineage>
        <taxon>Eukaryota</taxon>
        <taxon>Metazoa</taxon>
        <taxon>Spiralia</taxon>
        <taxon>Lophotrochozoa</taxon>
        <taxon>Bryozoa</taxon>
        <taxon>Gymnolaemata</taxon>
        <taxon>Cheilostomatida</taxon>
        <taxon>Flustrina</taxon>
        <taxon>Buguloidea</taxon>
        <taxon>Bugulidae</taxon>
        <taxon>Bugula</taxon>
    </lineage>
</organism>
<comment type="pathway">
    <text evidence="3">Amino-acid biosynthesis; L-methionine biosynthesis via de novo pathway.</text>
</comment>
<dbReference type="GO" id="GO:0008168">
    <property type="term" value="F:methyltransferase activity"/>
    <property type="evidence" value="ECO:0007669"/>
    <property type="project" value="UniProtKB-UniRule"/>
</dbReference>